<organism evidence="4 5">
    <name type="scientific">Phytomonospora endophytica</name>
    <dbReference type="NCBI Taxonomy" id="714109"/>
    <lineage>
        <taxon>Bacteria</taxon>
        <taxon>Bacillati</taxon>
        <taxon>Actinomycetota</taxon>
        <taxon>Actinomycetes</taxon>
        <taxon>Micromonosporales</taxon>
        <taxon>Micromonosporaceae</taxon>
        <taxon>Phytomonospora</taxon>
    </lineage>
</organism>
<dbReference type="InterPro" id="IPR041664">
    <property type="entry name" value="AAA_16"/>
</dbReference>
<dbReference type="Pfam" id="PF13191">
    <property type="entry name" value="AAA_16"/>
    <property type="match status" value="1"/>
</dbReference>
<dbReference type="Gene3D" id="1.10.10.10">
    <property type="entry name" value="Winged helix-like DNA-binding domain superfamily/Winged helix DNA-binding domain"/>
    <property type="match status" value="1"/>
</dbReference>
<evidence type="ECO:0000256" key="2">
    <source>
        <dbReference type="ARBA" id="ARBA00022840"/>
    </source>
</evidence>
<proteinExistence type="predicted"/>
<feature type="domain" description="HTH luxR-type" evidence="3">
    <location>
        <begin position="819"/>
        <end position="881"/>
    </location>
</feature>
<dbReference type="PANTHER" id="PTHR16305">
    <property type="entry name" value="TESTICULAR SOLUBLE ADENYLYL CYCLASE"/>
    <property type="match status" value="1"/>
</dbReference>
<dbReference type="Pfam" id="PF00196">
    <property type="entry name" value="GerE"/>
    <property type="match status" value="1"/>
</dbReference>
<keyword evidence="2" id="KW-0067">ATP-binding</keyword>
<evidence type="ECO:0000313" key="4">
    <source>
        <dbReference type="EMBL" id="MBB6034455.1"/>
    </source>
</evidence>
<evidence type="ECO:0000256" key="1">
    <source>
        <dbReference type="ARBA" id="ARBA00022741"/>
    </source>
</evidence>
<dbReference type="PANTHER" id="PTHR16305:SF35">
    <property type="entry name" value="TRANSCRIPTIONAL ACTIVATOR DOMAIN"/>
    <property type="match status" value="1"/>
</dbReference>
<dbReference type="CDD" id="cd06170">
    <property type="entry name" value="LuxR_C_like"/>
    <property type="match status" value="1"/>
</dbReference>
<dbReference type="SUPFAM" id="SSF46894">
    <property type="entry name" value="C-terminal effector domain of the bipartite response regulators"/>
    <property type="match status" value="1"/>
</dbReference>
<dbReference type="PROSITE" id="PS50043">
    <property type="entry name" value="HTH_LUXR_2"/>
    <property type="match status" value="1"/>
</dbReference>
<dbReference type="GO" id="GO:0003677">
    <property type="term" value="F:DNA binding"/>
    <property type="evidence" value="ECO:0007669"/>
    <property type="project" value="UniProtKB-KW"/>
</dbReference>
<accession>A0A841FFS8</accession>
<dbReference type="InterPro" id="IPR000792">
    <property type="entry name" value="Tscrpt_reg_LuxR_C"/>
</dbReference>
<dbReference type="SUPFAM" id="SSF52540">
    <property type="entry name" value="P-loop containing nucleoside triphosphate hydrolases"/>
    <property type="match status" value="1"/>
</dbReference>
<evidence type="ECO:0000313" key="5">
    <source>
        <dbReference type="Proteomes" id="UP000548476"/>
    </source>
</evidence>
<dbReference type="InterPro" id="IPR027417">
    <property type="entry name" value="P-loop_NTPase"/>
</dbReference>
<dbReference type="InterPro" id="IPR036388">
    <property type="entry name" value="WH-like_DNA-bd_sf"/>
</dbReference>
<dbReference type="GO" id="GO:0005737">
    <property type="term" value="C:cytoplasm"/>
    <property type="evidence" value="ECO:0007669"/>
    <property type="project" value="TreeGrafter"/>
</dbReference>
<keyword evidence="5" id="KW-1185">Reference proteome</keyword>
<dbReference type="SMART" id="SM00421">
    <property type="entry name" value="HTH_LUXR"/>
    <property type="match status" value="1"/>
</dbReference>
<dbReference type="GO" id="GO:0005524">
    <property type="term" value="F:ATP binding"/>
    <property type="evidence" value="ECO:0007669"/>
    <property type="project" value="UniProtKB-KW"/>
</dbReference>
<comment type="caution">
    <text evidence="4">The sequence shown here is derived from an EMBL/GenBank/DDBJ whole genome shotgun (WGS) entry which is preliminary data.</text>
</comment>
<dbReference type="AlphaFoldDB" id="A0A841FFS8"/>
<keyword evidence="1" id="KW-0547">Nucleotide-binding</keyword>
<evidence type="ECO:0000259" key="3">
    <source>
        <dbReference type="PROSITE" id="PS50043"/>
    </source>
</evidence>
<dbReference type="GO" id="GO:0006355">
    <property type="term" value="P:regulation of DNA-templated transcription"/>
    <property type="evidence" value="ECO:0007669"/>
    <property type="project" value="InterPro"/>
</dbReference>
<reference evidence="4 5" key="1">
    <citation type="submission" date="2020-08" db="EMBL/GenBank/DDBJ databases">
        <title>Genomic Encyclopedia of Type Strains, Phase IV (KMG-IV): sequencing the most valuable type-strain genomes for metagenomic binning, comparative biology and taxonomic classification.</title>
        <authorList>
            <person name="Goeker M."/>
        </authorList>
    </citation>
    <scope>NUCLEOTIDE SEQUENCE [LARGE SCALE GENOMIC DNA]</scope>
    <source>
        <strain evidence="4 5">YIM 65646</strain>
    </source>
</reference>
<dbReference type="PRINTS" id="PR00038">
    <property type="entry name" value="HTHLUXR"/>
</dbReference>
<name>A0A841FFS8_9ACTN</name>
<dbReference type="Proteomes" id="UP000548476">
    <property type="component" value="Unassembled WGS sequence"/>
</dbReference>
<dbReference type="InterPro" id="IPR016032">
    <property type="entry name" value="Sig_transdc_resp-reg_C-effctor"/>
</dbReference>
<sequence length="881" mass="93282">MLHGRATEIAAIDGLLTAAREGRGGALVLRGEPGIGKTALLDHAAATAAEFGGPRVLRGLGVEFEAELPYAGLHMLLHDRLPHLPELPGPQRAALSTAFGLATGPAPEPMLVGLATLTLLSVAAADARLLLLVDDLQWWDRDSTHALLFAVRRLHADGVALLLATREEGPVTGLDELRLGGLDARAAGAVVGDHWADLDAAVRYRVLAESHGNPLALRELPMSLTADAPAGTVPLTDRLRLAFHGTAARLPAATRALLLLTALETGGSLTVVTEAGAALGAGPDDLPPAEHAGLVRVDDGRVSFRHPLVASAVHAGSAHAERLAAHRALAGALDAPEHADRRAWHRAQAAAGTDEDAAAALEATADRARARGGQSAASAAYAEAARLSAPGAERERRLVLAAESAAEAGLRERASALAGQVADGARLRGRLAYLRILHAFWSGDYLLAHRLTSEEAARHEPEQAAELLVQALHFAWYVGEDAVADTARGLAALDLPPGPRARVAAFITAGILDDAPPALVDVPEAAIGDRLMMCGIGVLLGRDDEAHALADRLATEIRAVGGWGRLPTALFFAVEVEVFQGRFAEARETVAEAMRIARDGDQPQWTNQFTAVLAYLAALSGDEEECRARAAEAMADIAGGAMSPGAPWARAALARLDLGAGRVPEALAELDRLTRPPTRHHICTLRAVPDVVEAAVRLGEPERAADAFGYFSAWSKRVGEPWALALTERCRALLAGDEAAEEHFRAACVLHDGDRHETEAARTRLLYGEWLRRSRRKAEARDHFRFALGVFERAGMRAWAERARVELEATGLSAGARDEPGPLSALTPQESRIVRLAAEGMSNKDIAARLFLSPRTVGHHLYKAYPKLGVLSRAELSGVLG</sequence>
<dbReference type="EMBL" id="JACHGT010000004">
    <property type="protein sequence ID" value="MBB6034455.1"/>
    <property type="molecule type" value="Genomic_DNA"/>
</dbReference>
<dbReference type="RefSeq" id="WP_184787306.1">
    <property type="nucleotide sequence ID" value="NZ_BONT01000087.1"/>
</dbReference>
<keyword evidence="4" id="KW-0238">DNA-binding</keyword>
<dbReference type="GO" id="GO:0004016">
    <property type="term" value="F:adenylate cyclase activity"/>
    <property type="evidence" value="ECO:0007669"/>
    <property type="project" value="TreeGrafter"/>
</dbReference>
<gene>
    <name evidence="4" type="ORF">HNR73_002305</name>
</gene>
<protein>
    <submittedName>
        <fullName evidence="4">DNA-binding CsgD family transcriptional regulator</fullName>
    </submittedName>
</protein>